<keyword evidence="1" id="KW-1003">Cell membrane</keyword>
<feature type="transmembrane region" description="Helical" evidence="8">
    <location>
        <begin position="79"/>
        <end position="97"/>
    </location>
</feature>
<comment type="caution">
    <text evidence="9">The sequence shown here is derived from an EMBL/GenBank/DDBJ whole genome shotgun (WGS) entry which is preliminary data.</text>
</comment>
<evidence type="ECO:0000256" key="2">
    <source>
        <dbReference type="ARBA" id="ARBA00022654"/>
    </source>
</evidence>
<keyword evidence="3" id="KW-0645">Protease</keyword>
<sequence length="184" mass="21214">MNGYIINRLVRNGYIKEKERASYQYGMDVLILNLIPIFIILVISVVTRNIKFGVIFLLFFIPVRINIGGYHCKKISNCTLLFVLLYIFVLKLSTLSIQLILKYFGILCILFIMLLDPISYDIIENKVENYKRSKKIIKAVSILMIVILFLLNDNCLLSATSMAGILNFCLYCMGRVDLRRGKLL</sequence>
<accession>A0A2T3FSR1</accession>
<keyword evidence="4 8" id="KW-0812">Transmembrane</keyword>
<reference evidence="9 10" key="1">
    <citation type="journal article" date="2019" name="Int. J. Syst. Evol. Microbiol.">
        <title>Faecalibacillus intestinalis gen. nov., sp. nov. and Faecalibacillus faecis sp. nov., isolated from human faeces.</title>
        <authorList>
            <person name="Seo B."/>
            <person name="Jeon K."/>
            <person name="Baek I."/>
            <person name="Lee Y.M."/>
            <person name="Baek K."/>
            <person name="Ko G."/>
        </authorList>
    </citation>
    <scope>NUCLEOTIDE SEQUENCE [LARGE SCALE GENOMIC DNA]</scope>
    <source>
        <strain evidence="9 10">SNUG30099</strain>
    </source>
</reference>
<evidence type="ECO:0008006" key="11">
    <source>
        <dbReference type="Google" id="ProtNLM"/>
    </source>
</evidence>
<proteinExistence type="predicted"/>
<evidence type="ECO:0000256" key="5">
    <source>
        <dbReference type="ARBA" id="ARBA00022801"/>
    </source>
</evidence>
<evidence type="ECO:0000256" key="8">
    <source>
        <dbReference type="SAM" id="Phobius"/>
    </source>
</evidence>
<evidence type="ECO:0000256" key="6">
    <source>
        <dbReference type="ARBA" id="ARBA00022989"/>
    </source>
</evidence>
<feature type="transmembrane region" description="Helical" evidence="8">
    <location>
        <begin position="103"/>
        <end position="123"/>
    </location>
</feature>
<name>A0A2T3FSR1_9FIRM</name>
<dbReference type="InterPro" id="IPR006741">
    <property type="entry name" value="AgrB"/>
</dbReference>
<dbReference type="Proteomes" id="UP000240974">
    <property type="component" value="Unassembled WGS sequence"/>
</dbReference>
<feature type="transmembrane region" description="Helical" evidence="8">
    <location>
        <begin position="50"/>
        <end position="67"/>
    </location>
</feature>
<dbReference type="EMBL" id="PYLQ01000020">
    <property type="protein sequence ID" value="PST38317.1"/>
    <property type="molecule type" value="Genomic_DNA"/>
</dbReference>
<dbReference type="Pfam" id="PF04647">
    <property type="entry name" value="AgrB"/>
    <property type="match status" value="1"/>
</dbReference>
<evidence type="ECO:0000313" key="9">
    <source>
        <dbReference type="EMBL" id="PST38317.1"/>
    </source>
</evidence>
<evidence type="ECO:0000313" key="10">
    <source>
        <dbReference type="Proteomes" id="UP000240974"/>
    </source>
</evidence>
<evidence type="ECO:0000256" key="3">
    <source>
        <dbReference type="ARBA" id="ARBA00022670"/>
    </source>
</evidence>
<keyword evidence="6 8" id="KW-1133">Transmembrane helix</keyword>
<dbReference type="GO" id="GO:0009372">
    <property type="term" value="P:quorum sensing"/>
    <property type="evidence" value="ECO:0007669"/>
    <property type="project" value="UniProtKB-KW"/>
</dbReference>
<dbReference type="GO" id="GO:0016020">
    <property type="term" value="C:membrane"/>
    <property type="evidence" value="ECO:0007669"/>
    <property type="project" value="InterPro"/>
</dbReference>
<dbReference type="GO" id="GO:0006508">
    <property type="term" value="P:proteolysis"/>
    <property type="evidence" value="ECO:0007669"/>
    <property type="project" value="UniProtKB-KW"/>
</dbReference>
<evidence type="ECO:0000256" key="4">
    <source>
        <dbReference type="ARBA" id="ARBA00022692"/>
    </source>
</evidence>
<keyword evidence="5" id="KW-0378">Hydrolase</keyword>
<dbReference type="AlphaFoldDB" id="A0A2T3FSR1"/>
<keyword evidence="10" id="KW-1185">Reference proteome</keyword>
<dbReference type="GO" id="GO:0008233">
    <property type="term" value="F:peptidase activity"/>
    <property type="evidence" value="ECO:0007669"/>
    <property type="project" value="UniProtKB-KW"/>
</dbReference>
<organism evidence="9 10">
    <name type="scientific">Faecalibacillus intestinalis</name>
    <dbReference type="NCBI Taxonomy" id="1982626"/>
    <lineage>
        <taxon>Bacteria</taxon>
        <taxon>Bacillati</taxon>
        <taxon>Bacillota</taxon>
        <taxon>Erysipelotrichia</taxon>
        <taxon>Erysipelotrichales</taxon>
        <taxon>Coprobacillaceae</taxon>
        <taxon>Faecalibacillus</taxon>
    </lineage>
</organism>
<keyword evidence="2" id="KW-0673">Quorum sensing</keyword>
<gene>
    <name evidence="9" type="ORF">C7U54_11605</name>
</gene>
<feature type="transmembrane region" description="Helical" evidence="8">
    <location>
        <begin position="25"/>
        <end position="44"/>
    </location>
</feature>
<keyword evidence="7 8" id="KW-0472">Membrane</keyword>
<protein>
    <recommendedName>
        <fullName evidence="11">Accessory regulator AgrB</fullName>
    </recommendedName>
</protein>
<dbReference type="RefSeq" id="WP_107030409.1">
    <property type="nucleotide sequence ID" value="NZ_AP031432.1"/>
</dbReference>
<evidence type="ECO:0000256" key="1">
    <source>
        <dbReference type="ARBA" id="ARBA00022475"/>
    </source>
</evidence>
<evidence type="ECO:0000256" key="7">
    <source>
        <dbReference type="ARBA" id="ARBA00023136"/>
    </source>
</evidence>